<reference evidence="12 13" key="1">
    <citation type="submission" date="2016-09" db="EMBL/GenBank/DDBJ databases">
        <title>Genome sequence of Eubacterium angustum.</title>
        <authorList>
            <person name="Poehlein A."/>
            <person name="Daniel R."/>
        </authorList>
    </citation>
    <scope>NUCLEOTIDE SEQUENCE [LARGE SCALE GENOMIC DNA]</scope>
    <source>
        <strain evidence="12 13">DSM 1989</strain>
    </source>
</reference>
<dbReference type="STRING" id="39480.EUAN_19550"/>
<comment type="cofactor">
    <cofactor evidence="1">
        <name>FAD</name>
        <dbReference type="ChEBI" id="CHEBI:57692"/>
    </cofactor>
</comment>
<gene>
    <name evidence="12" type="primary">crtP</name>
    <name evidence="12" type="ORF">EUAN_19550</name>
</gene>
<feature type="domain" description="Amine oxidase" evidence="11">
    <location>
        <begin position="13"/>
        <end position="493"/>
    </location>
</feature>
<organism evidence="12 13">
    <name type="scientific">Andreesenia angusta</name>
    <dbReference type="NCBI Taxonomy" id="39480"/>
    <lineage>
        <taxon>Bacteria</taxon>
        <taxon>Bacillati</taxon>
        <taxon>Bacillota</taxon>
        <taxon>Tissierellia</taxon>
        <taxon>Tissierellales</taxon>
        <taxon>Gottschalkiaceae</taxon>
        <taxon>Andreesenia</taxon>
    </lineage>
</organism>
<keyword evidence="3 10" id="KW-0560">Oxidoreductase</keyword>
<comment type="caution">
    <text evidence="12">The sequence shown here is derived from an EMBL/GenBank/DDBJ whole genome shotgun (WGS) entry which is preliminary data.</text>
</comment>
<evidence type="ECO:0000256" key="2">
    <source>
        <dbReference type="ARBA" id="ARBA00022746"/>
    </source>
</evidence>
<evidence type="ECO:0000313" key="12">
    <source>
        <dbReference type="EMBL" id="OHW61635.1"/>
    </source>
</evidence>
<evidence type="ECO:0000256" key="1">
    <source>
        <dbReference type="ARBA" id="ARBA00001974"/>
    </source>
</evidence>
<dbReference type="InterPro" id="IPR036188">
    <property type="entry name" value="FAD/NAD-bd_sf"/>
</dbReference>
<comment type="catalytic activity">
    <reaction evidence="9">
        <text>all-trans-4,4'-diaponeurosporene + 2 AH2 + 2 O2 = 4,4'-diaponeurosporenal + 2 A + 3 H2O</text>
        <dbReference type="Rhea" id="RHEA:56104"/>
        <dbReference type="ChEBI" id="CHEBI:13193"/>
        <dbReference type="ChEBI" id="CHEBI:15377"/>
        <dbReference type="ChEBI" id="CHEBI:15379"/>
        <dbReference type="ChEBI" id="CHEBI:17499"/>
        <dbReference type="ChEBI" id="CHEBI:62743"/>
        <dbReference type="ChEBI" id="CHEBI:79065"/>
    </reaction>
</comment>
<dbReference type="GO" id="GO:0016491">
    <property type="term" value="F:oxidoreductase activity"/>
    <property type="evidence" value="ECO:0007669"/>
    <property type="project" value="UniProtKB-KW"/>
</dbReference>
<dbReference type="OrthoDB" id="9814556at2"/>
<evidence type="ECO:0000256" key="9">
    <source>
        <dbReference type="ARBA" id="ARBA00048532"/>
    </source>
</evidence>
<comment type="similarity">
    <text evidence="5">Belongs to the carotenoid/retinoid oxidoreductase family. CrtP subfamily.</text>
</comment>
<proteinExistence type="inferred from homology"/>
<dbReference type="InterPro" id="IPR002937">
    <property type="entry name" value="Amino_oxidase"/>
</dbReference>
<dbReference type="Proteomes" id="UP000180254">
    <property type="component" value="Unassembled WGS sequence"/>
</dbReference>
<keyword evidence="2 10" id="KW-0125">Carotenoid biosynthesis</keyword>
<evidence type="ECO:0000256" key="5">
    <source>
        <dbReference type="ARBA" id="ARBA00038194"/>
    </source>
</evidence>
<dbReference type="SUPFAM" id="SSF51905">
    <property type="entry name" value="FAD/NAD(P)-binding domain"/>
    <property type="match status" value="1"/>
</dbReference>
<dbReference type="NCBIfam" id="TIGR02734">
    <property type="entry name" value="crtI_fam"/>
    <property type="match status" value="1"/>
</dbReference>
<keyword evidence="13" id="KW-1185">Reference proteome</keyword>
<evidence type="ECO:0000256" key="8">
    <source>
        <dbReference type="ARBA" id="ARBA00042619"/>
    </source>
</evidence>
<sequence>MDKQKVTVIGGGLGGISAAISLARRRGQFEVTLIEKNSHLGGKLNVLEKDGFSFDLGPSILTMPHIFEELFKMHGKKMEDYVTISRVEPHWRNFFEDGKILDLEGDIEKMKQEPSCLSESEVGDLRTFMEYSRELYEFSDAVYFKNQSEKLLDIFKHYNPFKILGKSDYFSTMDQGVRKRIKNEYMVDILNFFVKYVGSSPYDAPAILNLLPYVQWEFGLWYVDGGMYNLAKGLEKLASEVGVKILKETEVTGVTREGSRITGVELNSGETLGTDIVVSNMEVIPFYEKISRESDDSIKPYRDKYGPACSGFALHLGVDREYEQLRHHNFFFSKDPETHFRKIFHERGLTKDPTIYLVAPMKTDKGQGPKGYEVIKILPHIPVVDDENPFTEADYGEYKENVLLKLERMGLTDLRKHIVTEELWTPETIRDMYYSNKGAIYGVVSDKEKNKGFKTPKRSEFYSNLFFVGGSVNPGGGMPMVALSGQQVVDQILKANIQ</sequence>
<dbReference type="Pfam" id="PF01593">
    <property type="entry name" value="Amino_oxidase"/>
    <property type="match status" value="1"/>
</dbReference>
<comment type="pathway">
    <text evidence="4">Carotenoid biosynthesis; staphyloxanthin biosynthesis; staphyloxanthin from farnesyl diphosphate: step 3/5.</text>
</comment>
<dbReference type="PANTHER" id="PTHR43734">
    <property type="entry name" value="PHYTOENE DESATURASE"/>
    <property type="match status" value="1"/>
</dbReference>
<dbReference type="GO" id="GO:0016117">
    <property type="term" value="P:carotenoid biosynthetic process"/>
    <property type="evidence" value="ECO:0007669"/>
    <property type="project" value="UniProtKB-KW"/>
</dbReference>
<dbReference type="InterPro" id="IPR014105">
    <property type="entry name" value="Carotenoid/retinoid_OxRdtase"/>
</dbReference>
<evidence type="ECO:0000256" key="7">
    <source>
        <dbReference type="ARBA" id="ARBA00041900"/>
    </source>
</evidence>
<protein>
    <recommendedName>
        <fullName evidence="6">4,4'-diaponeurosporene oxygenase</fullName>
    </recommendedName>
    <alternativeName>
        <fullName evidence="7">4,4'-diaponeurosporene oxidase</fullName>
    </alternativeName>
    <alternativeName>
        <fullName evidence="8">Carotenoid oxidase</fullName>
    </alternativeName>
</protein>
<dbReference type="PANTHER" id="PTHR43734:SF7">
    <property type="entry name" value="4,4'-DIAPONEUROSPORENE OXYGENASE"/>
    <property type="match status" value="1"/>
</dbReference>
<accession>A0A1S1V5C6</accession>
<dbReference type="RefSeq" id="WP_071064062.1">
    <property type="nucleotide sequence ID" value="NZ_MKIE01000009.1"/>
</dbReference>
<dbReference type="Gene3D" id="3.50.50.60">
    <property type="entry name" value="FAD/NAD(P)-binding domain"/>
    <property type="match status" value="2"/>
</dbReference>
<dbReference type="AlphaFoldDB" id="A0A1S1V5C6"/>
<evidence type="ECO:0000256" key="3">
    <source>
        <dbReference type="ARBA" id="ARBA00023002"/>
    </source>
</evidence>
<dbReference type="EMBL" id="MKIE01000009">
    <property type="protein sequence ID" value="OHW61635.1"/>
    <property type="molecule type" value="Genomic_DNA"/>
</dbReference>
<evidence type="ECO:0000313" key="13">
    <source>
        <dbReference type="Proteomes" id="UP000180254"/>
    </source>
</evidence>
<evidence type="ECO:0000256" key="10">
    <source>
        <dbReference type="RuleBase" id="RU362075"/>
    </source>
</evidence>
<name>A0A1S1V5C6_9FIRM</name>
<evidence type="ECO:0000259" key="11">
    <source>
        <dbReference type="Pfam" id="PF01593"/>
    </source>
</evidence>
<evidence type="ECO:0000256" key="6">
    <source>
        <dbReference type="ARBA" id="ARBA00039159"/>
    </source>
</evidence>
<evidence type="ECO:0000256" key="4">
    <source>
        <dbReference type="ARBA" id="ARBA00037901"/>
    </source>
</evidence>